<accession>A0A5J4YM82</accession>
<dbReference type="InterPro" id="IPR036986">
    <property type="entry name" value="S4_RNA-bd_sf"/>
</dbReference>
<dbReference type="EMBL" id="VRMN01000010">
    <property type="protein sequence ID" value="KAA8492255.1"/>
    <property type="molecule type" value="Genomic_DNA"/>
</dbReference>
<dbReference type="OrthoDB" id="4150at2759"/>
<dbReference type="NCBIfam" id="TIGR03069">
    <property type="entry name" value="PS_II_S4"/>
    <property type="match status" value="1"/>
</dbReference>
<dbReference type="OMA" id="AWGGYPQ"/>
<dbReference type="SUPFAM" id="SSF55174">
    <property type="entry name" value="Alpha-L RNA-binding motif"/>
    <property type="match status" value="1"/>
</dbReference>
<evidence type="ECO:0000256" key="1">
    <source>
        <dbReference type="PROSITE-ProRule" id="PRU00182"/>
    </source>
</evidence>
<comment type="caution">
    <text evidence="3">The sequence shown here is derived from an EMBL/GenBank/DDBJ whole genome shotgun (WGS) entry which is preliminary data.</text>
</comment>
<reference evidence="4" key="1">
    <citation type="journal article" date="2019" name="Nat. Commun.">
        <title>Expansion of phycobilisome linker gene families in mesophilic red algae.</title>
        <authorList>
            <person name="Lee J."/>
            <person name="Kim D."/>
            <person name="Bhattacharya D."/>
            <person name="Yoon H.S."/>
        </authorList>
    </citation>
    <scope>NUCLEOTIDE SEQUENCE [LARGE SCALE GENOMIC DNA]</scope>
    <source>
        <strain evidence="4">CCMP 1328</strain>
    </source>
</reference>
<proteinExistence type="predicted"/>
<protein>
    <submittedName>
        <fullName evidence="3">Putative RNA-binding protein YlmH</fullName>
    </submittedName>
</protein>
<evidence type="ECO:0000313" key="3">
    <source>
        <dbReference type="EMBL" id="KAA8492255.1"/>
    </source>
</evidence>
<dbReference type="PANTHER" id="PTHR13633">
    <property type="entry name" value="MITOCHONDRIAL TRANSCRIPTION RESCUE FACTOR 1"/>
    <property type="match status" value="1"/>
</dbReference>
<name>A0A5J4YM82_PORPP</name>
<feature type="domain" description="RNA-binding S4" evidence="2">
    <location>
        <begin position="259"/>
        <end position="319"/>
    </location>
</feature>
<sequence>MAAAFIVAASWSRQWGSRSNRIGRARPAGLVSVAVSKSRLITAAAASVVPKRDAFLNAAVAAGVSKDTAARALDLAEKADKTWSVQVNGAFLNPIESTALVSLFRNVADVRAVAYGGYKDAERRMVAFMRRDMEDTAGLNDPGLEDASESNEQLLRNLFGPFQTLLNVSGNFLFDAASHRDFLGATLQTGIERDVVGDIIVLGDRGAQMVVSESVASHLCAALTQVRTVPVQCRIAESWDELKVRPVSKKEISSVEASLRVDAVASAGFGISRSKMLNFIKSGAVSINWKECSSASTTLKEGDFVTVRGKGKMVLEEVQVTAKERFRVRMSRFT</sequence>
<evidence type="ECO:0000313" key="4">
    <source>
        <dbReference type="Proteomes" id="UP000324585"/>
    </source>
</evidence>
<evidence type="ECO:0000259" key="2">
    <source>
        <dbReference type="SMART" id="SM00363"/>
    </source>
</evidence>
<keyword evidence="1" id="KW-0694">RNA-binding</keyword>
<dbReference type="PANTHER" id="PTHR13633:SF3">
    <property type="entry name" value="MITOCHONDRIAL TRANSCRIPTION RESCUE FACTOR 1"/>
    <property type="match status" value="1"/>
</dbReference>
<organism evidence="3 4">
    <name type="scientific">Porphyridium purpureum</name>
    <name type="common">Red alga</name>
    <name type="synonym">Porphyridium cruentum</name>
    <dbReference type="NCBI Taxonomy" id="35688"/>
    <lineage>
        <taxon>Eukaryota</taxon>
        <taxon>Rhodophyta</taxon>
        <taxon>Bangiophyceae</taxon>
        <taxon>Porphyridiales</taxon>
        <taxon>Porphyridiaceae</taxon>
        <taxon>Porphyridium</taxon>
    </lineage>
</organism>
<dbReference type="Pfam" id="PF01479">
    <property type="entry name" value="S4"/>
    <property type="match status" value="1"/>
</dbReference>
<dbReference type="AlphaFoldDB" id="A0A5J4YM82"/>
<dbReference type="Pfam" id="PF17774">
    <property type="entry name" value="YlmH_RBD"/>
    <property type="match status" value="1"/>
</dbReference>
<dbReference type="InterPro" id="IPR017506">
    <property type="entry name" value="PSII_S4"/>
</dbReference>
<keyword evidence="4" id="KW-1185">Reference proteome</keyword>
<dbReference type="InterPro" id="IPR012677">
    <property type="entry name" value="Nucleotide-bd_a/b_plait_sf"/>
</dbReference>
<dbReference type="GO" id="GO:0003723">
    <property type="term" value="F:RNA binding"/>
    <property type="evidence" value="ECO:0007669"/>
    <property type="project" value="UniProtKB-KW"/>
</dbReference>
<dbReference type="InterPro" id="IPR002942">
    <property type="entry name" value="S4_RNA-bd"/>
</dbReference>
<dbReference type="Gene3D" id="3.10.290.10">
    <property type="entry name" value="RNA-binding S4 domain"/>
    <property type="match status" value="1"/>
</dbReference>
<dbReference type="PROSITE" id="PS50889">
    <property type="entry name" value="S4"/>
    <property type="match status" value="1"/>
</dbReference>
<dbReference type="Gene3D" id="3.30.70.330">
    <property type="match status" value="1"/>
</dbReference>
<dbReference type="Gene3D" id="3.30.1370.160">
    <property type="match status" value="1"/>
</dbReference>
<dbReference type="CDD" id="cd00165">
    <property type="entry name" value="S4"/>
    <property type="match status" value="1"/>
</dbReference>
<dbReference type="Proteomes" id="UP000324585">
    <property type="component" value="Unassembled WGS sequence"/>
</dbReference>
<gene>
    <name evidence="3" type="ORF">FVE85_3693</name>
</gene>
<dbReference type="InterPro" id="IPR040591">
    <property type="entry name" value="RqcP2_RBD"/>
</dbReference>
<dbReference type="SMART" id="SM00363">
    <property type="entry name" value="S4"/>
    <property type="match status" value="1"/>
</dbReference>